<keyword evidence="2" id="KW-1185">Reference proteome</keyword>
<evidence type="ECO:0000313" key="2">
    <source>
        <dbReference type="Proteomes" id="UP000279833"/>
    </source>
</evidence>
<evidence type="ECO:0000313" key="1">
    <source>
        <dbReference type="EMBL" id="VDP77683.1"/>
    </source>
</evidence>
<name>A0A183L433_9TREM</name>
<dbReference type="Proteomes" id="UP000279833">
    <property type="component" value="Unassembled WGS sequence"/>
</dbReference>
<organism evidence="3">
    <name type="scientific">Schistosoma curassoni</name>
    <dbReference type="NCBI Taxonomy" id="6186"/>
    <lineage>
        <taxon>Eukaryota</taxon>
        <taxon>Metazoa</taxon>
        <taxon>Spiralia</taxon>
        <taxon>Lophotrochozoa</taxon>
        <taxon>Platyhelminthes</taxon>
        <taxon>Trematoda</taxon>
        <taxon>Digenea</taxon>
        <taxon>Strigeidida</taxon>
        <taxon>Schistosomatoidea</taxon>
        <taxon>Schistosomatidae</taxon>
        <taxon>Schistosoma</taxon>
    </lineage>
</organism>
<accession>A0A183L433</accession>
<gene>
    <name evidence="1" type="ORF">SCUD_LOCUS22091</name>
</gene>
<proteinExistence type="predicted"/>
<sequence>MYFKFRLIFLPEQNFYLKRTMINLRRTCLNNKLCIVQFFKN</sequence>
<reference evidence="1 2" key="2">
    <citation type="submission" date="2018-11" db="EMBL/GenBank/DDBJ databases">
        <authorList>
            <consortium name="Pathogen Informatics"/>
        </authorList>
    </citation>
    <scope>NUCLEOTIDE SEQUENCE [LARGE SCALE GENOMIC DNA]</scope>
    <source>
        <strain evidence="1">Dakar</strain>
        <strain evidence="2">Dakar, Senegal</strain>
    </source>
</reference>
<protein>
    <submittedName>
        <fullName evidence="1 3">Uncharacterized protein</fullName>
    </submittedName>
</protein>
<dbReference type="WBParaSite" id="SCUD_0002209401-mRNA-1">
    <property type="protein sequence ID" value="SCUD_0002209401-mRNA-1"/>
    <property type="gene ID" value="SCUD_0002209401"/>
</dbReference>
<evidence type="ECO:0000313" key="3">
    <source>
        <dbReference type="WBParaSite" id="SCUD_0002209401-mRNA-1"/>
    </source>
</evidence>
<reference evidence="3" key="1">
    <citation type="submission" date="2016-06" db="UniProtKB">
        <authorList>
            <consortium name="WormBaseParasite"/>
        </authorList>
    </citation>
    <scope>IDENTIFICATION</scope>
</reference>
<dbReference type="EMBL" id="UZAK01048324">
    <property type="protein sequence ID" value="VDP77683.1"/>
    <property type="molecule type" value="Genomic_DNA"/>
</dbReference>
<dbReference type="AlphaFoldDB" id="A0A183L433"/>